<dbReference type="EMBL" id="VOAJ01004242">
    <property type="protein sequence ID" value="KAF0877586.1"/>
    <property type="molecule type" value="Genomic_DNA"/>
</dbReference>
<feature type="non-terminal residue" evidence="1">
    <location>
        <position position="1"/>
    </location>
</feature>
<sequence length="123" mass="14433">PLWKIVWKFLKILKIEIPYGLVIPLLSIYTKKMKALIHKDTCSPLFISTLFTVAKIWKQPKCPLVDEWKKDDVVCIMEYYSAIEKNEILSFVTTWIDLENIILNEISQTKTNTTGFYLYVVSK</sequence>
<feature type="non-terminal residue" evidence="1">
    <location>
        <position position="123"/>
    </location>
</feature>
<keyword evidence="2" id="KW-1185">Reference proteome</keyword>
<evidence type="ECO:0000313" key="1">
    <source>
        <dbReference type="EMBL" id="KAF0877586.1"/>
    </source>
</evidence>
<protein>
    <submittedName>
        <fullName evidence="1">LORF2 protein</fullName>
    </submittedName>
</protein>
<name>A0A6G1APE3_CROCR</name>
<dbReference type="AlphaFoldDB" id="A0A6G1APE3"/>
<dbReference type="Proteomes" id="UP000475037">
    <property type="component" value="Unassembled WGS sequence"/>
</dbReference>
<comment type="caution">
    <text evidence="1">The sequence shown here is derived from an EMBL/GenBank/DDBJ whole genome shotgun (WGS) entry which is preliminary data.</text>
</comment>
<accession>A0A6G1APE3</accession>
<evidence type="ECO:0000313" key="2">
    <source>
        <dbReference type="Proteomes" id="UP000475037"/>
    </source>
</evidence>
<reference evidence="1 2" key="1">
    <citation type="submission" date="2019-11" db="EMBL/GenBank/DDBJ databases">
        <authorList>
            <person name="Yang C."/>
            <person name="Li F."/>
        </authorList>
    </citation>
    <scope>NUCLEOTIDE SEQUENCE [LARGE SCALE GENOMIC DNA]</scope>
    <source>
        <strain evidence="1">KB4526</strain>
        <tissue evidence="1">Muscle</tissue>
    </source>
</reference>
<proteinExistence type="predicted"/>
<gene>
    <name evidence="1" type="ORF">FOF47_R05903</name>
</gene>
<organism evidence="1 2">
    <name type="scientific">Crocuta crocuta</name>
    <name type="common">Spotted hyena</name>
    <dbReference type="NCBI Taxonomy" id="9678"/>
    <lineage>
        <taxon>Eukaryota</taxon>
        <taxon>Metazoa</taxon>
        <taxon>Chordata</taxon>
        <taxon>Craniata</taxon>
        <taxon>Vertebrata</taxon>
        <taxon>Euteleostomi</taxon>
        <taxon>Mammalia</taxon>
        <taxon>Eutheria</taxon>
        <taxon>Laurasiatheria</taxon>
        <taxon>Carnivora</taxon>
        <taxon>Feliformia</taxon>
        <taxon>Hyaenidae</taxon>
        <taxon>Crocuta</taxon>
    </lineage>
</organism>